<dbReference type="HOGENOM" id="CLU_1311682_0_0_1"/>
<dbReference type="PANTHER" id="PTHR31973:SF197">
    <property type="entry name" value="SWIM-TYPE DOMAIN-CONTAINING PROTEIN"/>
    <property type="match status" value="1"/>
</dbReference>
<reference evidence="2 3" key="1">
    <citation type="journal article" date="2014" name="Genome Biol.">
        <title>Transcriptome and methylome profiling reveals relics of genome dominance in the mesopolyploid Brassica oleracea.</title>
        <authorList>
            <person name="Parkin I.A."/>
            <person name="Koh C."/>
            <person name="Tang H."/>
            <person name="Robinson S.J."/>
            <person name="Kagale S."/>
            <person name="Clarke W.E."/>
            <person name="Town C.D."/>
            <person name="Nixon J."/>
            <person name="Krishnakumar V."/>
            <person name="Bidwell S.L."/>
            <person name="Denoeud F."/>
            <person name="Belcram H."/>
            <person name="Links M.G."/>
            <person name="Just J."/>
            <person name="Clarke C."/>
            <person name="Bender T."/>
            <person name="Huebert T."/>
            <person name="Mason A.S."/>
            <person name="Pires J.C."/>
            <person name="Barker G."/>
            <person name="Moore J."/>
            <person name="Walley P.G."/>
            <person name="Manoli S."/>
            <person name="Batley J."/>
            <person name="Edwards D."/>
            <person name="Nelson M.N."/>
            <person name="Wang X."/>
            <person name="Paterson A.H."/>
            <person name="King G."/>
            <person name="Bancroft I."/>
            <person name="Chalhoub B."/>
            <person name="Sharpe A.G."/>
        </authorList>
    </citation>
    <scope>NUCLEOTIDE SEQUENCE</scope>
    <source>
        <strain evidence="2 3">cv. TO1000</strain>
    </source>
</reference>
<dbReference type="Pfam" id="PF10551">
    <property type="entry name" value="MULE"/>
    <property type="match status" value="1"/>
</dbReference>
<feature type="domain" description="MULE transposase" evidence="1">
    <location>
        <begin position="32"/>
        <end position="124"/>
    </location>
</feature>
<dbReference type="Proteomes" id="UP000032141">
    <property type="component" value="Chromosome C4"/>
</dbReference>
<organism evidence="2 3">
    <name type="scientific">Brassica oleracea var. oleracea</name>
    <dbReference type="NCBI Taxonomy" id="109376"/>
    <lineage>
        <taxon>Eukaryota</taxon>
        <taxon>Viridiplantae</taxon>
        <taxon>Streptophyta</taxon>
        <taxon>Embryophyta</taxon>
        <taxon>Tracheophyta</taxon>
        <taxon>Spermatophyta</taxon>
        <taxon>Magnoliopsida</taxon>
        <taxon>eudicotyledons</taxon>
        <taxon>Gunneridae</taxon>
        <taxon>Pentapetalae</taxon>
        <taxon>rosids</taxon>
        <taxon>malvids</taxon>
        <taxon>Brassicales</taxon>
        <taxon>Brassicaceae</taxon>
        <taxon>Brassiceae</taxon>
        <taxon>Brassica</taxon>
    </lineage>
</organism>
<reference evidence="2" key="2">
    <citation type="submission" date="2015-03" db="UniProtKB">
        <authorList>
            <consortium name="EnsemblPlants"/>
        </authorList>
    </citation>
    <scope>IDENTIFICATION</scope>
</reference>
<proteinExistence type="predicted"/>
<dbReference type="eggNOG" id="ENOG502QU1T">
    <property type="taxonomic scope" value="Eukaryota"/>
</dbReference>
<evidence type="ECO:0000259" key="1">
    <source>
        <dbReference type="Pfam" id="PF10551"/>
    </source>
</evidence>
<evidence type="ECO:0000313" key="2">
    <source>
        <dbReference type="EnsemblPlants" id="Bo4g145280.1"/>
    </source>
</evidence>
<dbReference type="Gramene" id="Bo4g145280.1">
    <property type="protein sequence ID" value="Bo4g145280.1"/>
    <property type="gene ID" value="Bo4g145280"/>
</dbReference>
<name>A0A0D3C0T4_BRAOL</name>
<dbReference type="AlphaFoldDB" id="A0A0D3C0T4"/>
<evidence type="ECO:0000313" key="3">
    <source>
        <dbReference type="Proteomes" id="UP000032141"/>
    </source>
</evidence>
<dbReference type="STRING" id="109376.A0A0D3C0T4"/>
<sequence length="210" mass="24628">MYCQENGRDMFDCFYICFEEFRKTWKNCCRPVIGLDGCFLNWELAGDLLVAVGRDADNRMYPIAWIVVRGENKDTWGWFIKKLKVDLDIGNGEKLTIISDKQKGLVIAIENELQNSEHRMCARAVDEKSARRPKYSSSRNGTHRVRIGRCLWQRSSQKILEFSCGTRDEYDNPDDPIRYVAEYYYTDVLKRTYEENIKPVNGDKFCKKDS</sequence>
<protein>
    <recommendedName>
        <fullName evidence="1">MULE transposase domain-containing protein</fullName>
    </recommendedName>
</protein>
<keyword evidence="3" id="KW-1185">Reference proteome</keyword>
<accession>A0A0D3C0T4</accession>
<dbReference type="PANTHER" id="PTHR31973">
    <property type="entry name" value="POLYPROTEIN, PUTATIVE-RELATED"/>
    <property type="match status" value="1"/>
</dbReference>
<dbReference type="InterPro" id="IPR018289">
    <property type="entry name" value="MULE_transposase_dom"/>
</dbReference>
<dbReference type="EnsemblPlants" id="Bo4g145280.1">
    <property type="protein sequence ID" value="Bo4g145280.1"/>
    <property type="gene ID" value="Bo4g145280"/>
</dbReference>